<organism evidence="2 3">
    <name type="scientific">Malus baccata</name>
    <name type="common">Siberian crab apple</name>
    <name type="synonym">Pyrus baccata</name>
    <dbReference type="NCBI Taxonomy" id="106549"/>
    <lineage>
        <taxon>Eukaryota</taxon>
        <taxon>Viridiplantae</taxon>
        <taxon>Streptophyta</taxon>
        <taxon>Embryophyta</taxon>
        <taxon>Tracheophyta</taxon>
        <taxon>Spermatophyta</taxon>
        <taxon>Magnoliopsida</taxon>
        <taxon>eudicotyledons</taxon>
        <taxon>Gunneridae</taxon>
        <taxon>Pentapetalae</taxon>
        <taxon>rosids</taxon>
        <taxon>fabids</taxon>
        <taxon>Rosales</taxon>
        <taxon>Rosaceae</taxon>
        <taxon>Amygdaloideae</taxon>
        <taxon>Maleae</taxon>
        <taxon>Malus</taxon>
    </lineage>
</organism>
<evidence type="ECO:0000256" key="1">
    <source>
        <dbReference type="SAM" id="MobiDB-lite"/>
    </source>
</evidence>
<dbReference type="EMBL" id="VIEB01000014">
    <property type="protein sequence ID" value="TQE13032.1"/>
    <property type="molecule type" value="Genomic_DNA"/>
</dbReference>
<feature type="compositionally biased region" description="Polar residues" evidence="1">
    <location>
        <begin position="1"/>
        <end position="16"/>
    </location>
</feature>
<feature type="region of interest" description="Disordered" evidence="1">
    <location>
        <begin position="1"/>
        <end position="28"/>
    </location>
</feature>
<comment type="caution">
    <text evidence="2">The sequence shown here is derived from an EMBL/GenBank/DDBJ whole genome shotgun (WGS) entry which is preliminary data.</text>
</comment>
<keyword evidence="3" id="KW-1185">Reference proteome</keyword>
<evidence type="ECO:0000313" key="3">
    <source>
        <dbReference type="Proteomes" id="UP000315295"/>
    </source>
</evidence>
<dbReference type="AlphaFoldDB" id="A0A540NPS7"/>
<sequence length="89" mass="8219">MDESSPGTMSYHSYQRSLRRDVESDGTKDGGVAVLGAAGFTLANSTAVATVNSHVGSISGGGCGGGGSGGGYGGGGDGGVGGCGGGGVF</sequence>
<reference evidence="2 3" key="1">
    <citation type="journal article" date="2019" name="G3 (Bethesda)">
        <title>Sequencing of a Wild Apple (Malus baccata) Genome Unravels the Differences Between Cultivated and Wild Apple Species Regarding Disease Resistance and Cold Tolerance.</title>
        <authorList>
            <person name="Chen X."/>
        </authorList>
    </citation>
    <scope>NUCLEOTIDE SEQUENCE [LARGE SCALE GENOMIC DNA]</scope>
    <source>
        <strain evidence="3">cv. Shandingzi</strain>
        <tissue evidence="2">Leaves</tissue>
    </source>
</reference>
<accession>A0A540NPS7</accession>
<dbReference type="Proteomes" id="UP000315295">
    <property type="component" value="Unassembled WGS sequence"/>
</dbReference>
<evidence type="ECO:0000313" key="2">
    <source>
        <dbReference type="EMBL" id="TQE13032.1"/>
    </source>
</evidence>
<proteinExistence type="predicted"/>
<feature type="compositionally biased region" description="Basic and acidic residues" evidence="1">
    <location>
        <begin position="18"/>
        <end position="28"/>
    </location>
</feature>
<gene>
    <name evidence="2" type="ORF">C1H46_001407</name>
</gene>
<protein>
    <submittedName>
        <fullName evidence="2">Uncharacterized protein</fullName>
    </submittedName>
</protein>
<name>A0A540NPS7_MALBA</name>